<keyword evidence="1" id="KW-0812">Transmembrane</keyword>
<name>A0A7C9BRH9_9BACT</name>
<feature type="transmembrane region" description="Helical" evidence="1">
    <location>
        <begin position="272"/>
        <end position="290"/>
    </location>
</feature>
<dbReference type="Proteomes" id="UP000479293">
    <property type="component" value="Unassembled WGS sequence"/>
</dbReference>
<feature type="transmembrane region" description="Helical" evidence="1">
    <location>
        <begin position="100"/>
        <end position="119"/>
    </location>
</feature>
<feature type="transmembrane region" description="Helical" evidence="1">
    <location>
        <begin position="212"/>
        <end position="229"/>
    </location>
</feature>
<keyword evidence="1" id="KW-0472">Membrane</keyword>
<keyword evidence="3" id="KW-1185">Reference proteome</keyword>
<dbReference type="RefSeq" id="WP_152760509.1">
    <property type="nucleotide sequence ID" value="NZ_WHLY01000002.1"/>
</dbReference>
<gene>
    <name evidence="2" type="ORF">GBK04_13575</name>
</gene>
<feature type="transmembrane region" description="Helical" evidence="1">
    <location>
        <begin position="149"/>
        <end position="169"/>
    </location>
</feature>
<keyword evidence="1" id="KW-1133">Transmembrane helix</keyword>
<evidence type="ECO:0008006" key="4">
    <source>
        <dbReference type="Google" id="ProtNLM"/>
    </source>
</evidence>
<feature type="transmembrane region" description="Helical" evidence="1">
    <location>
        <begin position="310"/>
        <end position="330"/>
    </location>
</feature>
<reference evidence="2 3" key="1">
    <citation type="submission" date="2019-10" db="EMBL/GenBank/DDBJ databases">
        <title>Draft Genome Sequence of Cytophagaceae sp. SJW1-29.</title>
        <authorList>
            <person name="Choi A."/>
        </authorList>
    </citation>
    <scope>NUCLEOTIDE SEQUENCE [LARGE SCALE GENOMIC DNA]</scope>
    <source>
        <strain evidence="2 3">SJW1-29</strain>
    </source>
</reference>
<comment type="caution">
    <text evidence="2">The sequence shown here is derived from an EMBL/GenBank/DDBJ whole genome shotgun (WGS) entry which is preliminary data.</text>
</comment>
<dbReference type="EMBL" id="WHLY01000002">
    <property type="protein sequence ID" value="MPR34359.1"/>
    <property type="molecule type" value="Genomic_DNA"/>
</dbReference>
<feature type="transmembrane region" description="Helical" evidence="1">
    <location>
        <begin position="249"/>
        <end position="265"/>
    </location>
</feature>
<proteinExistence type="predicted"/>
<feature type="transmembrane region" description="Helical" evidence="1">
    <location>
        <begin position="175"/>
        <end position="205"/>
    </location>
</feature>
<accession>A0A7C9BRH9</accession>
<feature type="transmembrane region" description="Helical" evidence="1">
    <location>
        <begin position="350"/>
        <end position="367"/>
    </location>
</feature>
<evidence type="ECO:0000256" key="1">
    <source>
        <dbReference type="SAM" id="Phobius"/>
    </source>
</evidence>
<feature type="transmembrane region" description="Helical" evidence="1">
    <location>
        <begin position="125"/>
        <end position="142"/>
    </location>
</feature>
<evidence type="ECO:0000313" key="3">
    <source>
        <dbReference type="Proteomes" id="UP000479293"/>
    </source>
</evidence>
<feature type="transmembrane region" description="Helical" evidence="1">
    <location>
        <begin position="15"/>
        <end position="33"/>
    </location>
</feature>
<dbReference type="AlphaFoldDB" id="A0A7C9BRH9"/>
<feature type="transmembrane region" description="Helical" evidence="1">
    <location>
        <begin position="373"/>
        <end position="392"/>
    </location>
</feature>
<sequence length="567" mass="64317">MAFPSPISNSLLKQTWLAVLLCMLPIGLYFGIFAELALNVNYVAFDDILILGVIPGFEEASWLERWQRLTDPFPEHRLIFSRSLVLASYYLFGKVNLVSLMVIGNLCWLGCAGVFYAVFRRLKLSLWYFVPIVWIWFTIHSFENMFWGVSSLCNFGVLFFAMLAFYFATYAPDRLFVALLFALLATYSYGNGIVVFAIIAILLWITGRRKDFFITVGVTIVVGVIYFAGFPQKTDSLDISDMQQVKEGIAGFFGFIGSIAALDAYTTDPIPLALTVGAGILIIITFLLLLRRKLLPLFHALVGRPLPLSPMGQFALAIFIFIAITSFAVVYKRIPLGGFESLFKGRYRMYTALALVALHFGALAWLLPARRRMWAIVAIPFTIILNLAILYVNFAVAVNSRRAAIIQEFNTRYNADWLGLSMFEMDQAHFEKIRSYYQSADPLAEGWNPRAATTTLPCVGNYPLDTLFQYKEAIHAYAMKNFVEAEKNYTDGPYMLLKSATHVYASAPDQFAVPLQTFLRRLRYFARGFEGSFHQDTVEPGVYKIYVLIRQDGKNKLYCTGREWVEE</sequence>
<protein>
    <recommendedName>
        <fullName evidence="4">Glycosyltransferase RgtA/B/C/D-like domain-containing protein</fullName>
    </recommendedName>
</protein>
<organism evidence="2 3">
    <name type="scientific">Salmonirosea aquatica</name>
    <dbReference type="NCBI Taxonomy" id="2654236"/>
    <lineage>
        <taxon>Bacteria</taxon>
        <taxon>Pseudomonadati</taxon>
        <taxon>Bacteroidota</taxon>
        <taxon>Cytophagia</taxon>
        <taxon>Cytophagales</taxon>
        <taxon>Spirosomataceae</taxon>
        <taxon>Salmonirosea</taxon>
    </lineage>
</organism>
<evidence type="ECO:0000313" key="2">
    <source>
        <dbReference type="EMBL" id="MPR34359.1"/>
    </source>
</evidence>